<sequence>MLPLTGLTSELWLCHTRAVPAALPSQTHWSAHHCTATIRPPIQQLASHEISDFSSAPPPSNRASEQKHINVTEHLNGSFPQQLDLDLYLSVYAGLTAASVVFGFLRSLLFFNILVSSAQTLHNTMFNAILRTPVHFFDINPI</sequence>
<organism evidence="6 7">
    <name type="scientific">Lates japonicus</name>
    <name type="common">Japanese lates</name>
    <dbReference type="NCBI Taxonomy" id="270547"/>
    <lineage>
        <taxon>Eukaryota</taxon>
        <taxon>Metazoa</taxon>
        <taxon>Chordata</taxon>
        <taxon>Craniata</taxon>
        <taxon>Vertebrata</taxon>
        <taxon>Euteleostomi</taxon>
        <taxon>Actinopterygii</taxon>
        <taxon>Neopterygii</taxon>
        <taxon>Teleostei</taxon>
        <taxon>Neoteleostei</taxon>
        <taxon>Acanthomorphata</taxon>
        <taxon>Carangaria</taxon>
        <taxon>Carangaria incertae sedis</taxon>
        <taxon>Centropomidae</taxon>
        <taxon>Lates</taxon>
    </lineage>
</organism>
<dbReference type="GO" id="GO:0016020">
    <property type="term" value="C:membrane"/>
    <property type="evidence" value="ECO:0007669"/>
    <property type="project" value="InterPro"/>
</dbReference>
<dbReference type="Pfam" id="PF00664">
    <property type="entry name" value="ABC_membrane"/>
    <property type="match status" value="1"/>
</dbReference>
<comment type="caution">
    <text evidence="6">The sequence shown here is derived from an EMBL/GenBank/DDBJ whole genome shotgun (WGS) entry which is preliminary data.</text>
</comment>
<dbReference type="GO" id="GO:0140359">
    <property type="term" value="F:ABC-type transporter activity"/>
    <property type="evidence" value="ECO:0007669"/>
    <property type="project" value="InterPro"/>
</dbReference>
<feature type="domain" description="ABC transmembrane type-1" evidence="5">
    <location>
        <begin position="70"/>
        <end position="142"/>
    </location>
</feature>
<dbReference type="AlphaFoldDB" id="A0AAD3RNI1"/>
<feature type="non-terminal residue" evidence="6">
    <location>
        <position position="1"/>
    </location>
</feature>
<name>A0AAD3RNI1_LATJO</name>
<evidence type="ECO:0000256" key="3">
    <source>
        <dbReference type="ARBA" id="ARBA00023136"/>
    </source>
</evidence>
<proteinExistence type="predicted"/>
<dbReference type="Gene3D" id="1.20.1560.10">
    <property type="entry name" value="ABC transporter type 1, transmembrane domain"/>
    <property type="match status" value="1"/>
</dbReference>
<dbReference type="Proteomes" id="UP001279410">
    <property type="component" value="Unassembled WGS sequence"/>
</dbReference>
<keyword evidence="1 4" id="KW-0812">Transmembrane</keyword>
<evidence type="ECO:0000256" key="1">
    <source>
        <dbReference type="ARBA" id="ARBA00022692"/>
    </source>
</evidence>
<reference evidence="6" key="1">
    <citation type="submission" date="2022-08" db="EMBL/GenBank/DDBJ databases">
        <title>Genome sequencing of akame (Lates japonicus).</title>
        <authorList>
            <person name="Hashiguchi Y."/>
            <person name="Takahashi H."/>
        </authorList>
    </citation>
    <scope>NUCLEOTIDE SEQUENCE</scope>
    <source>
        <strain evidence="6">Kochi</strain>
    </source>
</reference>
<dbReference type="GO" id="GO:0005524">
    <property type="term" value="F:ATP binding"/>
    <property type="evidence" value="ECO:0007669"/>
    <property type="project" value="InterPro"/>
</dbReference>
<keyword evidence="2 4" id="KW-1133">Transmembrane helix</keyword>
<gene>
    <name evidence="6" type="ORF">AKAME5_002628900</name>
</gene>
<evidence type="ECO:0000313" key="6">
    <source>
        <dbReference type="EMBL" id="GLD74957.1"/>
    </source>
</evidence>
<keyword evidence="7" id="KW-1185">Reference proteome</keyword>
<dbReference type="InterPro" id="IPR011527">
    <property type="entry name" value="ABC1_TM_dom"/>
</dbReference>
<evidence type="ECO:0000256" key="2">
    <source>
        <dbReference type="ARBA" id="ARBA00022989"/>
    </source>
</evidence>
<dbReference type="SUPFAM" id="SSF90123">
    <property type="entry name" value="ABC transporter transmembrane region"/>
    <property type="match status" value="1"/>
</dbReference>
<feature type="transmembrane region" description="Helical" evidence="4">
    <location>
        <begin position="89"/>
        <end position="115"/>
    </location>
</feature>
<keyword evidence="3 4" id="KW-0472">Membrane</keyword>
<dbReference type="InterPro" id="IPR036640">
    <property type="entry name" value="ABC1_TM_sf"/>
</dbReference>
<evidence type="ECO:0000259" key="5">
    <source>
        <dbReference type="PROSITE" id="PS50929"/>
    </source>
</evidence>
<accession>A0AAD3RNI1</accession>
<evidence type="ECO:0000256" key="4">
    <source>
        <dbReference type="SAM" id="Phobius"/>
    </source>
</evidence>
<dbReference type="EMBL" id="BRZM01002603">
    <property type="protein sequence ID" value="GLD74957.1"/>
    <property type="molecule type" value="Genomic_DNA"/>
</dbReference>
<protein>
    <submittedName>
        <fullName evidence="6">Multidrug resistance-associated protein 4-like protein</fullName>
    </submittedName>
</protein>
<dbReference type="PROSITE" id="PS50929">
    <property type="entry name" value="ABC_TM1F"/>
    <property type="match status" value="1"/>
</dbReference>
<evidence type="ECO:0000313" key="7">
    <source>
        <dbReference type="Proteomes" id="UP001279410"/>
    </source>
</evidence>